<keyword evidence="7" id="KW-1185">Reference proteome</keyword>
<reference evidence="6 7" key="1">
    <citation type="submission" date="2018-03" db="EMBL/GenBank/DDBJ databases">
        <title>Genomic Encyclopedia of Type Strains, Phase III (KMG-III): the genomes of soil and plant-associated and newly described type strains.</title>
        <authorList>
            <person name="Whitman W."/>
        </authorList>
    </citation>
    <scope>NUCLEOTIDE SEQUENCE [LARGE SCALE GENOMIC DNA]</scope>
    <source>
        <strain evidence="6 7">CGMCC 1.12700</strain>
    </source>
</reference>
<dbReference type="EMBL" id="PYGD01000002">
    <property type="protein sequence ID" value="PSK93292.1"/>
    <property type="molecule type" value="Genomic_DNA"/>
</dbReference>
<dbReference type="InterPro" id="IPR005135">
    <property type="entry name" value="Endo/exonuclease/phosphatase"/>
</dbReference>
<gene>
    <name evidence="6" type="ORF">B0I18_102262</name>
</gene>
<dbReference type="InterPro" id="IPR047971">
    <property type="entry name" value="ExeM-like"/>
</dbReference>
<dbReference type="Gene3D" id="3.60.10.10">
    <property type="entry name" value="Endonuclease/exonuclease/phosphatase"/>
    <property type="match status" value="1"/>
</dbReference>
<keyword evidence="1 4" id="KW-0732">Signal</keyword>
<dbReference type="CDD" id="cd04486">
    <property type="entry name" value="YhcR_OBF_like"/>
    <property type="match status" value="1"/>
</dbReference>
<dbReference type="PANTHER" id="PTHR42834">
    <property type="entry name" value="ENDONUCLEASE/EXONUCLEASE/PHOSPHATASE FAMILY PROTEIN (AFU_ORTHOLOGUE AFUA_3G09210)"/>
    <property type="match status" value="1"/>
</dbReference>
<evidence type="ECO:0000256" key="2">
    <source>
        <dbReference type="ARBA" id="ARBA00022737"/>
    </source>
</evidence>
<feature type="domain" description="LTD" evidence="5">
    <location>
        <begin position="12"/>
        <end position="146"/>
    </location>
</feature>
<dbReference type="PANTHER" id="PTHR42834:SF1">
    <property type="entry name" value="ENDONUCLEASE_EXONUCLEASE_PHOSPHATASE FAMILY PROTEIN (AFU_ORTHOLOGUE AFUA_3G09210)"/>
    <property type="match status" value="1"/>
</dbReference>
<dbReference type="GO" id="GO:0003824">
    <property type="term" value="F:catalytic activity"/>
    <property type="evidence" value="ECO:0007669"/>
    <property type="project" value="InterPro"/>
</dbReference>
<dbReference type="InterPro" id="IPR038081">
    <property type="entry name" value="CalX-like_sf"/>
</dbReference>
<keyword evidence="2" id="KW-0677">Repeat</keyword>
<dbReference type="NCBIfam" id="TIGR04183">
    <property type="entry name" value="Por_Secre_tail"/>
    <property type="match status" value="1"/>
</dbReference>
<keyword evidence="3" id="KW-0106">Calcium</keyword>
<evidence type="ECO:0000313" key="6">
    <source>
        <dbReference type="EMBL" id="PSK93292.1"/>
    </source>
</evidence>
<dbReference type="Pfam" id="PF00932">
    <property type="entry name" value="LTD"/>
    <property type="match status" value="1"/>
</dbReference>
<comment type="caution">
    <text evidence="6">The sequence shown here is derived from an EMBL/GenBank/DDBJ whole genome shotgun (WGS) entry which is preliminary data.</text>
</comment>
<dbReference type="Pfam" id="PF18962">
    <property type="entry name" value="Por_Secre_tail"/>
    <property type="match status" value="1"/>
</dbReference>
<sequence length="1094" mass="113302">MKRILFTLCFLPVSTAFAQVAGHVVISEIYGGGGNTGATYTHDFIELYNPTAAPVVLTGWSVQYAAATGTSWQKTDLAGTIPAYGFYLVRQAQGAGGTTPLPVPDATGSIAMAAAGGKVALVSNTTVLSGACPAGAQIVDFVGFATNANCNEGGTNTPAPGATTSAERKASAASTAVSLAAGGTEAAAGNAYDTDVNGSDFVVQSAINPQNTASAAEPPVAAAHIVYAAAGNNGAEPATNGSFMINLGSPAPAGGITVTYSLSGTALAGTDYTDAGAGSIFLPGAATMATLPITVLDDTLTEGNETVILSLLSAAGGYTVSPAVASIIITDNEVAVTRIHTIQGAGATATAGTYTAEAVVTGVYPVLSPAGFYIQEEDVDADANPATSEGIFVVSPAAVVVGDRVRVTGAVLESGASPSFNQAVFNTPSVIVLAHDISLPTATDILLPVNAAADLEAYEGMLVRFPGVLTVTNNYTLGRFGEVGLSAGGAVYQPTQLVDPNDITPEGTTSSGAANVAAINALKNSNAVRSILLDDGRNTTTTLPYADSVDHTLRLGSTTNNLTGIMGYAFNVYRIQPVTTAPPVFSYAPRPALPPVGAANIKVASFNVLNYFNGNGAGGGFPTERGAHSVAEFNRQRTKIISALAQMNADAVGLLEIENDGTGPGSAIQDLVNGLNAVMGPATYSFINDGATIQTYGTDAIRCGLIYKPATLTPVGAAMLSPSDSFNRPPLVQTFQVAGSAELFSFAVNHYKSKGCTGSTGADTDLLDGQSCYNDRRKLQSQALLHFFNNTVIPVSGTDRIIAVGDYNAYYEEDPLDMLRAAGYSVLSTGSNYSYQFDGQIGSLDHAIVSSTLHTHVAGASEWNINAAEPVYLDYNDTVDDGGSDMINPLGNYYTATPYRSSDHDPVIVGLNLGTPLPLGLIRFTATKQAAAVQLNWTTGPQTHSDPFLVERAGREGDWKPLAEVPVRGNTLAAIDYSFADQQPLKGWNLYRIRYTGDNGQPVYGPVRQVYFEEGTATIYPNPVQHTLRVAGVSAAGTVLVEVVNTMSQVLLRGERPVTAGVLQLDVNRLQPGVYALSIRSGNGIIYNGRFVKQ</sequence>
<evidence type="ECO:0000256" key="1">
    <source>
        <dbReference type="ARBA" id="ARBA00022729"/>
    </source>
</evidence>
<dbReference type="GO" id="GO:0016020">
    <property type="term" value="C:membrane"/>
    <property type="evidence" value="ECO:0007669"/>
    <property type="project" value="InterPro"/>
</dbReference>
<dbReference type="NCBIfam" id="NF033681">
    <property type="entry name" value="ExeM_NucH_DNase"/>
    <property type="match status" value="1"/>
</dbReference>
<dbReference type="SUPFAM" id="SSF141072">
    <property type="entry name" value="CalX-like"/>
    <property type="match status" value="1"/>
</dbReference>
<evidence type="ECO:0000259" key="5">
    <source>
        <dbReference type="PROSITE" id="PS51841"/>
    </source>
</evidence>
<organism evidence="6 7">
    <name type="scientific">Taibaiella chishuiensis</name>
    <dbReference type="NCBI Taxonomy" id="1434707"/>
    <lineage>
        <taxon>Bacteria</taxon>
        <taxon>Pseudomonadati</taxon>
        <taxon>Bacteroidota</taxon>
        <taxon>Chitinophagia</taxon>
        <taxon>Chitinophagales</taxon>
        <taxon>Chitinophagaceae</taxon>
        <taxon>Taibaiella</taxon>
    </lineage>
</organism>
<dbReference type="GO" id="GO:0007154">
    <property type="term" value="P:cell communication"/>
    <property type="evidence" value="ECO:0007669"/>
    <property type="project" value="InterPro"/>
</dbReference>
<protein>
    <recommendedName>
        <fullName evidence="5">LTD domain-containing protein</fullName>
    </recommendedName>
</protein>
<dbReference type="Pfam" id="PF03372">
    <property type="entry name" value="Exo_endo_phos"/>
    <property type="match status" value="1"/>
</dbReference>
<dbReference type="CDD" id="cd10283">
    <property type="entry name" value="MnuA_DNase1-like"/>
    <property type="match status" value="1"/>
</dbReference>
<name>A0A2P8D7V9_9BACT</name>
<dbReference type="Gene3D" id="2.60.40.2030">
    <property type="match status" value="1"/>
</dbReference>
<accession>A0A2P8D7V9</accession>
<dbReference type="OrthoDB" id="9800417at2"/>
<evidence type="ECO:0000256" key="3">
    <source>
        <dbReference type="ARBA" id="ARBA00022837"/>
    </source>
</evidence>
<dbReference type="InterPro" id="IPR036691">
    <property type="entry name" value="Endo/exonu/phosph_ase_sf"/>
</dbReference>
<proteinExistence type="predicted"/>
<dbReference type="RefSeq" id="WP_106522307.1">
    <property type="nucleotide sequence ID" value="NZ_PYGD01000002.1"/>
</dbReference>
<feature type="chain" id="PRO_5015113774" description="LTD domain-containing protein" evidence="4">
    <location>
        <begin position="19"/>
        <end position="1094"/>
    </location>
</feature>
<dbReference type="InterPro" id="IPR001322">
    <property type="entry name" value="Lamin_tail_dom"/>
</dbReference>
<dbReference type="Pfam" id="PF03160">
    <property type="entry name" value="Calx-beta"/>
    <property type="match status" value="1"/>
</dbReference>
<evidence type="ECO:0000256" key="4">
    <source>
        <dbReference type="SAM" id="SignalP"/>
    </source>
</evidence>
<feature type="signal peptide" evidence="4">
    <location>
        <begin position="1"/>
        <end position="18"/>
    </location>
</feature>
<dbReference type="PROSITE" id="PS51841">
    <property type="entry name" value="LTD"/>
    <property type="match status" value="1"/>
</dbReference>
<dbReference type="SUPFAM" id="SSF56219">
    <property type="entry name" value="DNase I-like"/>
    <property type="match status" value="1"/>
</dbReference>
<dbReference type="InterPro" id="IPR003644">
    <property type="entry name" value="Calx_beta"/>
</dbReference>
<evidence type="ECO:0000313" key="7">
    <source>
        <dbReference type="Proteomes" id="UP000240572"/>
    </source>
</evidence>
<dbReference type="Proteomes" id="UP000240572">
    <property type="component" value="Unassembled WGS sequence"/>
</dbReference>
<dbReference type="InterPro" id="IPR026444">
    <property type="entry name" value="Secre_tail"/>
</dbReference>
<dbReference type="AlphaFoldDB" id="A0A2P8D7V9"/>